<feature type="non-terminal residue" evidence="2">
    <location>
        <position position="1"/>
    </location>
</feature>
<organism evidence="2 3">
    <name type="scientific">Collybiopsis luxurians FD-317 M1</name>
    <dbReference type="NCBI Taxonomy" id="944289"/>
    <lineage>
        <taxon>Eukaryota</taxon>
        <taxon>Fungi</taxon>
        <taxon>Dikarya</taxon>
        <taxon>Basidiomycota</taxon>
        <taxon>Agaricomycotina</taxon>
        <taxon>Agaricomycetes</taxon>
        <taxon>Agaricomycetidae</taxon>
        <taxon>Agaricales</taxon>
        <taxon>Marasmiineae</taxon>
        <taxon>Omphalotaceae</taxon>
        <taxon>Collybiopsis</taxon>
        <taxon>Collybiopsis luxurians</taxon>
    </lineage>
</organism>
<dbReference type="Proteomes" id="UP000053593">
    <property type="component" value="Unassembled WGS sequence"/>
</dbReference>
<proteinExistence type="predicted"/>
<reference evidence="2 3" key="1">
    <citation type="submission" date="2014-04" db="EMBL/GenBank/DDBJ databases">
        <title>Evolutionary Origins and Diversification of the Mycorrhizal Mutualists.</title>
        <authorList>
            <consortium name="DOE Joint Genome Institute"/>
            <consortium name="Mycorrhizal Genomics Consortium"/>
            <person name="Kohler A."/>
            <person name="Kuo A."/>
            <person name="Nagy L.G."/>
            <person name="Floudas D."/>
            <person name="Copeland A."/>
            <person name="Barry K.W."/>
            <person name="Cichocki N."/>
            <person name="Veneault-Fourrey C."/>
            <person name="LaButti K."/>
            <person name="Lindquist E.A."/>
            <person name="Lipzen A."/>
            <person name="Lundell T."/>
            <person name="Morin E."/>
            <person name="Murat C."/>
            <person name="Riley R."/>
            <person name="Ohm R."/>
            <person name="Sun H."/>
            <person name="Tunlid A."/>
            <person name="Henrissat B."/>
            <person name="Grigoriev I.V."/>
            <person name="Hibbett D.S."/>
            <person name="Martin F."/>
        </authorList>
    </citation>
    <scope>NUCLEOTIDE SEQUENCE [LARGE SCALE GENOMIC DNA]</scope>
    <source>
        <strain evidence="2 3">FD-317 M1</strain>
    </source>
</reference>
<dbReference type="HOGENOM" id="CLU_1038490_0_0_1"/>
<feature type="region of interest" description="Disordered" evidence="1">
    <location>
        <begin position="83"/>
        <end position="115"/>
    </location>
</feature>
<dbReference type="AlphaFoldDB" id="A0A0D0CTB9"/>
<evidence type="ECO:0000313" key="2">
    <source>
        <dbReference type="EMBL" id="KIK62657.1"/>
    </source>
</evidence>
<accession>A0A0D0CTB9</accession>
<feature type="compositionally biased region" description="Pro residues" evidence="1">
    <location>
        <begin position="87"/>
        <end position="99"/>
    </location>
</feature>
<name>A0A0D0CTB9_9AGAR</name>
<sequence>LLIEPNASPRTTYEDFDYCTLKSLPAGDGVDVTPLVKHYCQWYNYEFKWYLTPEGNEPVIGAYAIDAQRHWLQPFGLRYPTSIPRPGIRPPTPFPPPPTRTSSVCRNADERPPVPTVEVSRKLSMLVKEKEKDRESTDIGERNTFDRFNLASGYYHRKIIDPSTKPNTQPSTAFIQPPPKSSHRLTKLPPISIAPISLPAKPLPTLRLPPATVSCSVDRMFPMSSTAIPSDDNNWRKKKGRVEPKKESINWKPPIRHRGAGQNLVKHI</sequence>
<protein>
    <submittedName>
        <fullName evidence="2">Uncharacterized protein</fullName>
    </submittedName>
</protein>
<evidence type="ECO:0000256" key="1">
    <source>
        <dbReference type="SAM" id="MobiDB-lite"/>
    </source>
</evidence>
<gene>
    <name evidence="2" type="ORF">GYMLUDRAFT_242799</name>
</gene>
<evidence type="ECO:0000313" key="3">
    <source>
        <dbReference type="Proteomes" id="UP000053593"/>
    </source>
</evidence>
<keyword evidence="3" id="KW-1185">Reference proteome</keyword>
<feature type="compositionally biased region" description="Polar residues" evidence="1">
    <location>
        <begin position="164"/>
        <end position="174"/>
    </location>
</feature>
<feature type="region of interest" description="Disordered" evidence="1">
    <location>
        <begin position="161"/>
        <end position="184"/>
    </location>
</feature>
<feature type="non-terminal residue" evidence="2">
    <location>
        <position position="268"/>
    </location>
</feature>
<dbReference type="EMBL" id="KN834767">
    <property type="protein sequence ID" value="KIK62657.1"/>
    <property type="molecule type" value="Genomic_DNA"/>
</dbReference>